<evidence type="ECO:0000313" key="2">
    <source>
        <dbReference type="Proteomes" id="UP000279833"/>
    </source>
</evidence>
<sequence length="136" mass="15180">MEKAAAVGNSRQLFELLKETGVRNPTVSETISEKDGHIIHSESRRLDRWAEHFRDQFNWSSATLRFPTISNQHQYQVNVGPPTLDEVEKAIGNVKRGRAAGPDRFTEIFRDGGPVLSVRLTEALGGIRELDVIPSG</sequence>
<accession>A0A183L842</accession>
<reference evidence="1 2" key="2">
    <citation type="submission" date="2018-11" db="EMBL/GenBank/DDBJ databases">
        <authorList>
            <consortium name="Pathogen Informatics"/>
        </authorList>
    </citation>
    <scope>NUCLEOTIDE SEQUENCE [LARGE SCALE GENOMIC DNA]</scope>
    <source>
        <strain evidence="1">Dakar</strain>
        <strain evidence="2">Dakar, Senegal</strain>
    </source>
</reference>
<proteinExistence type="predicted"/>
<dbReference type="EMBL" id="UZAK01055976">
    <property type="protein sequence ID" value="VDP83659.1"/>
    <property type="molecule type" value="Genomic_DNA"/>
</dbReference>
<evidence type="ECO:0000313" key="1">
    <source>
        <dbReference type="EMBL" id="VDP83659.1"/>
    </source>
</evidence>
<reference evidence="3" key="1">
    <citation type="submission" date="2016-06" db="UniProtKB">
        <authorList>
            <consortium name="WormBaseParasite"/>
        </authorList>
    </citation>
    <scope>IDENTIFICATION</scope>
</reference>
<organism evidence="3">
    <name type="scientific">Schistosoma curassoni</name>
    <dbReference type="NCBI Taxonomy" id="6186"/>
    <lineage>
        <taxon>Eukaryota</taxon>
        <taxon>Metazoa</taxon>
        <taxon>Spiralia</taxon>
        <taxon>Lophotrochozoa</taxon>
        <taxon>Platyhelminthes</taxon>
        <taxon>Trematoda</taxon>
        <taxon>Digenea</taxon>
        <taxon>Strigeidida</taxon>
        <taxon>Schistosomatoidea</taxon>
        <taxon>Schistosomatidae</taxon>
        <taxon>Schistosoma</taxon>
    </lineage>
</organism>
<dbReference type="Proteomes" id="UP000279833">
    <property type="component" value="Unassembled WGS sequence"/>
</dbReference>
<keyword evidence="2" id="KW-1185">Reference proteome</keyword>
<gene>
    <name evidence="1" type="ORF">SCUD_LOCUS23513</name>
</gene>
<evidence type="ECO:0000313" key="3">
    <source>
        <dbReference type="WBParaSite" id="SCUD_0002351601-mRNA-1"/>
    </source>
</evidence>
<dbReference type="WBParaSite" id="SCUD_0002351601-mRNA-1">
    <property type="protein sequence ID" value="SCUD_0002351601-mRNA-1"/>
    <property type="gene ID" value="SCUD_0002351601"/>
</dbReference>
<dbReference type="AlphaFoldDB" id="A0A183L842"/>
<protein>
    <submittedName>
        <fullName evidence="3">ANK_REP_REGION domain-containing protein</fullName>
    </submittedName>
</protein>
<name>A0A183L842_9TREM</name>